<evidence type="ECO:0000313" key="4">
    <source>
        <dbReference type="Proteomes" id="UP000466586"/>
    </source>
</evidence>
<evidence type="ECO:0000259" key="2">
    <source>
        <dbReference type="PROSITE" id="PS50110"/>
    </source>
</evidence>
<gene>
    <name evidence="3" type="ORF">GS399_05045</name>
</gene>
<protein>
    <submittedName>
        <fullName evidence="3">Response regulator</fullName>
    </submittedName>
</protein>
<feature type="modified residue" description="4-aspartylphosphate" evidence="1">
    <location>
        <position position="59"/>
    </location>
</feature>
<dbReference type="Pfam" id="PF00072">
    <property type="entry name" value="Response_reg"/>
    <property type="match status" value="1"/>
</dbReference>
<keyword evidence="1" id="KW-0597">Phosphoprotein</keyword>
<dbReference type="InterPro" id="IPR001789">
    <property type="entry name" value="Sig_transdc_resp-reg_receiver"/>
</dbReference>
<dbReference type="EMBL" id="WVHT01000002">
    <property type="protein sequence ID" value="MXV50330.1"/>
    <property type="molecule type" value="Genomic_DNA"/>
</dbReference>
<dbReference type="SMART" id="SM00448">
    <property type="entry name" value="REC"/>
    <property type="match status" value="1"/>
</dbReference>
<reference evidence="3 4" key="1">
    <citation type="submission" date="2019-11" db="EMBL/GenBank/DDBJ databases">
        <title>Pedobacter sp. HMF7647 Genome sequencing and assembly.</title>
        <authorList>
            <person name="Kang H."/>
            <person name="Kim H."/>
            <person name="Joh K."/>
        </authorList>
    </citation>
    <scope>NUCLEOTIDE SEQUENCE [LARGE SCALE GENOMIC DNA]</scope>
    <source>
        <strain evidence="3 4">HMF7647</strain>
    </source>
</reference>
<feature type="domain" description="Response regulatory" evidence="2">
    <location>
        <begin position="4"/>
        <end position="132"/>
    </location>
</feature>
<dbReference type="PANTHER" id="PTHR45566">
    <property type="entry name" value="HTH-TYPE TRANSCRIPTIONAL REGULATOR YHJB-RELATED"/>
    <property type="match status" value="1"/>
</dbReference>
<keyword evidence="4" id="KW-1185">Reference proteome</keyword>
<dbReference type="Proteomes" id="UP000466586">
    <property type="component" value="Unassembled WGS sequence"/>
</dbReference>
<dbReference type="PROSITE" id="PS50110">
    <property type="entry name" value="RESPONSE_REGULATORY"/>
    <property type="match status" value="1"/>
</dbReference>
<dbReference type="Gene3D" id="3.40.50.2300">
    <property type="match status" value="1"/>
</dbReference>
<evidence type="ECO:0000256" key="1">
    <source>
        <dbReference type="PROSITE-ProRule" id="PRU00169"/>
    </source>
</evidence>
<dbReference type="AlphaFoldDB" id="A0A7K1Y7B0"/>
<name>A0A7K1Y7B0_9SPHI</name>
<dbReference type="SUPFAM" id="SSF52172">
    <property type="entry name" value="CheY-like"/>
    <property type="match status" value="1"/>
</dbReference>
<evidence type="ECO:0000313" key="3">
    <source>
        <dbReference type="EMBL" id="MXV50330.1"/>
    </source>
</evidence>
<dbReference type="InterPro" id="IPR011006">
    <property type="entry name" value="CheY-like_superfamily"/>
</dbReference>
<proteinExistence type="predicted"/>
<dbReference type="PANTHER" id="PTHR45566:SF1">
    <property type="entry name" value="HTH-TYPE TRANSCRIPTIONAL REGULATOR YHJB-RELATED"/>
    <property type="match status" value="1"/>
</dbReference>
<accession>A0A7K1Y7B0</accession>
<comment type="caution">
    <text evidence="3">The sequence shown here is derived from an EMBL/GenBank/DDBJ whole genome shotgun (WGS) entry which is preliminary data.</text>
</comment>
<dbReference type="GO" id="GO:0000160">
    <property type="term" value="P:phosphorelay signal transduction system"/>
    <property type="evidence" value="ECO:0007669"/>
    <property type="project" value="InterPro"/>
</dbReference>
<organism evidence="3 4">
    <name type="scientific">Hufsiella arboris</name>
    <dbReference type="NCBI Taxonomy" id="2695275"/>
    <lineage>
        <taxon>Bacteria</taxon>
        <taxon>Pseudomonadati</taxon>
        <taxon>Bacteroidota</taxon>
        <taxon>Sphingobacteriia</taxon>
        <taxon>Sphingobacteriales</taxon>
        <taxon>Sphingobacteriaceae</taxon>
        <taxon>Hufsiella</taxon>
    </lineage>
</organism>
<sequence length="221" mass="24927">MFKNVLIAEDHESANISVRKTLEDFGIGKTDYVFFCDDALKRLNKASKEGDPYELLITDLSFEEDGTVQHIKTGQNLIAAARKHQPGLKILVFSAENKAGVIEPLFTELGINGYVRKARRDAQELKDALEKIFSGRQHLPVHLRQAIKQKNVYQFSEFDIEIISLLAKGVLQKDIPLHLERKQIRPSGLSSVEKRLFTIREALNCAKNEQLVAACKDLGII</sequence>
<dbReference type="RefSeq" id="WP_160843509.1">
    <property type="nucleotide sequence ID" value="NZ_WVHT01000002.1"/>
</dbReference>
<dbReference type="InterPro" id="IPR051015">
    <property type="entry name" value="EvgA-like"/>
</dbReference>